<reference evidence="2" key="2">
    <citation type="submission" date="2023-05" db="EMBL/GenBank/DDBJ databases">
        <authorList>
            <consortium name="Lawrence Berkeley National Laboratory"/>
            <person name="Steindorff A."/>
            <person name="Hensen N."/>
            <person name="Bonometti L."/>
            <person name="Westerberg I."/>
            <person name="Brannstrom I.O."/>
            <person name="Guillou S."/>
            <person name="Cros-Aarteil S."/>
            <person name="Calhoun S."/>
            <person name="Haridas S."/>
            <person name="Kuo A."/>
            <person name="Mondo S."/>
            <person name="Pangilinan J."/>
            <person name="Riley R."/>
            <person name="Labutti K."/>
            <person name="Andreopoulos B."/>
            <person name="Lipzen A."/>
            <person name="Chen C."/>
            <person name="Yanf M."/>
            <person name="Daum C."/>
            <person name="Ng V."/>
            <person name="Clum A."/>
            <person name="Ohm R."/>
            <person name="Martin F."/>
            <person name="Silar P."/>
            <person name="Natvig D."/>
            <person name="Lalanne C."/>
            <person name="Gautier V."/>
            <person name="Ament-Velasquez S.L."/>
            <person name="Kruys A."/>
            <person name="Hutchinson M.I."/>
            <person name="Powell A.J."/>
            <person name="Barry K."/>
            <person name="Miller A.N."/>
            <person name="Grigoriev I.V."/>
            <person name="Debuchy R."/>
            <person name="Gladieux P."/>
            <person name="Thoren M.H."/>
            <person name="Johannesson H."/>
        </authorList>
    </citation>
    <scope>NUCLEOTIDE SEQUENCE</scope>
    <source>
        <strain evidence="2">PSN309</strain>
    </source>
</reference>
<accession>A0AAN6WKU4</accession>
<gene>
    <name evidence="2" type="ORF">QBC35DRAFT_91629</name>
</gene>
<reference evidence="2" key="1">
    <citation type="journal article" date="2023" name="Mol. Phylogenet. Evol.">
        <title>Genome-scale phylogeny and comparative genomics of the fungal order Sordariales.</title>
        <authorList>
            <person name="Hensen N."/>
            <person name="Bonometti L."/>
            <person name="Westerberg I."/>
            <person name="Brannstrom I.O."/>
            <person name="Guillou S."/>
            <person name="Cros-Aarteil S."/>
            <person name="Calhoun S."/>
            <person name="Haridas S."/>
            <person name="Kuo A."/>
            <person name="Mondo S."/>
            <person name="Pangilinan J."/>
            <person name="Riley R."/>
            <person name="LaButti K."/>
            <person name="Andreopoulos B."/>
            <person name="Lipzen A."/>
            <person name="Chen C."/>
            <person name="Yan M."/>
            <person name="Daum C."/>
            <person name="Ng V."/>
            <person name="Clum A."/>
            <person name="Steindorff A."/>
            <person name="Ohm R.A."/>
            <person name="Martin F."/>
            <person name="Silar P."/>
            <person name="Natvig D.O."/>
            <person name="Lalanne C."/>
            <person name="Gautier V."/>
            <person name="Ament-Velasquez S.L."/>
            <person name="Kruys A."/>
            <person name="Hutchinson M.I."/>
            <person name="Powell A.J."/>
            <person name="Barry K."/>
            <person name="Miller A.N."/>
            <person name="Grigoriev I.V."/>
            <person name="Debuchy R."/>
            <person name="Gladieux P."/>
            <person name="Hiltunen Thoren M."/>
            <person name="Johannesson H."/>
        </authorList>
    </citation>
    <scope>NUCLEOTIDE SEQUENCE</scope>
    <source>
        <strain evidence="2">PSN309</strain>
    </source>
</reference>
<feature type="transmembrane region" description="Helical" evidence="1">
    <location>
        <begin position="46"/>
        <end position="63"/>
    </location>
</feature>
<keyword evidence="3" id="KW-1185">Reference proteome</keyword>
<organism evidence="2 3">
    <name type="scientific">Podospora australis</name>
    <dbReference type="NCBI Taxonomy" id="1536484"/>
    <lineage>
        <taxon>Eukaryota</taxon>
        <taxon>Fungi</taxon>
        <taxon>Dikarya</taxon>
        <taxon>Ascomycota</taxon>
        <taxon>Pezizomycotina</taxon>
        <taxon>Sordariomycetes</taxon>
        <taxon>Sordariomycetidae</taxon>
        <taxon>Sordariales</taxon>
        <taxon>Podosporaceae</taxon>
        <taxon>Podospora</taxon>
    </lineage>
</organism>
<comment type="caution">
    <text evidence="2">The sequence shown here is derived from an EMBL/GenBank/DDBJ whole genome shotgun (WGS) entry which is preliminary data.</text>
</comment>
<dbReference type="AlphaFoldDB" id="A0AAN6WKU4"/>
<keyword evidence="1" id="KW-1133">Transmembrane helix</keyword>
<dbReference type="Proteomes" id="UP001302126">
    <property type="component" value="Unassembled WGS sequence"/>
</dbReference>
<protein>
    <submittedName>
        <fullName evidence="2">Uncharacterized protein</fullName>
    </submittedName>
</protein>
<evidence type="ECO:0000313" key="3">
    <source>
        <dbReference type="Proteomes" id="UP001302126"/>
    </source>
</evidence>
<sequence length="122" mass="13721">MHRYISFSGVFLLWIGVSGVSPHCYRISPGLILLLVLSRPVCRREVVFVDVATFLVVIFAITGRRILACDVHTSGCLQIGFRSEYNHPVYTIRCKQAESVTCYRTYIISTSPAMEAVLTFES</sequence>
<name>A0AAN6WKU4_9PEZI</name>
<keyword evidence="1" id="KW-0472">Membrane</keyword>
<dbReference type="EMBL" id="MU864532">
    <property type="protein sequence ID" value="KAK4183671.1"/>
    <property type="molecule type" value="Genomic_DNA"/>
</dbReference>
<keyword evidence="1" id="KW-0812">Transmembrane</keyword>
<evidence type="ECO:0000256" key="1">
    <source>
        <dbReference type="SAM" id="Phobius"/>
    </source>
</evidence>
<proteinExistence type="predicted"/>
<evidence type="ECO:0000313" key="2">
    <source>
        <dbReference type="EMBL" id="KAK4183671.1"/>
    </source>
</evidence>